<evidence type="ECO:0000256" key="6">
    <source>
        <dbReference type="ARBA" id="ARBA00023143"/>
    </source>
</evidence>
<dbReference type="InterPro" id="IPR053927">
    <property type="entry name" value="FlgK_helical"/>
</dbReference>
<dbReference type="InterPro" id="IPR001444">
    <property type="entry name" value="Flag_bb_rod_N"/>
</dbReference>
<dbReference type="InterPro" id="IPR002371">
    <property type="entry name" value="FlgK"/>
</dbReference>
<dbReference type="PANTHER" id="PTHR30033:SF1">
    <property type="entry name" value="FLAGELLAR HOOK-ASSOCIATED PROTEIN 1"/>
    <property type="match status" value="1"/>
</dbReference>
<dbReference type="GO" id="GO:0005198">
    <property type="term" value="F:structural molecule activity"/>
    <property type="evidence" value="ECO:0007669"/>
    <property type="project" value="UniProtKB-UniRule"/>
</dbReference>
<dbReference type="Pfam" id="PF22638">
    <property type="entry name" value="FlgK_D1"/>
    <property type="match status" value="1"/>
</dbReference>
<evidence type="ECO:0000256" key="2">
    <source>
        <dbReference type="ARBA" id="ARBA00004613"/>
    </source>
</evidence>
<dbReference type="Pfam" id="PF00460">
    <property type="entry name" value="Flg_bb_rod"/>
    <property type="match status" value="1"/>
</dbReference>
<keyword evidence="11" id="KW-0282">Flagellum</keyword>
<organism evidence="11 12">
    <name type="scientific">Arthrobacter jiangjiafuii</name>
    <dbReference type="NCBI Taxonomy" id="2817475"/>
    <lineage>
        <taxon>Bacteria</taxon>
        <taxon>Bacillati</taxon>
        <taxon>Actinomycetota</taxon>
        <taxon>Actinomycetes</taxon>
        <taxon>Micrococcales</taxon>
        <taxon>Micrococcaceae</taxon>
        <taxon>Arthrobacter</taxon>
    </lineage>
</organism>
<name>A0A975R017_9MICC</name>
<dbReference type="EMBL" id="CP076022">
    <property type="protein sequence ID" value="QWC10475.1"/>
    <property type="molecule type" value="Genomic_DNA"/>
</dbReference>
<keyword evidence="6 7" id="KW-0975">Bacterial flagellum</keyword>
<dbReference type="GO" id="GO:0005576">
    <property type="term" value="C:extracellular region"/>
    <property type="evidence" value="ECO:0007669"/>
    <property type="project" value="UniProtKB-SubCell"/>
</dbReference>
<evidence type="ECO:0000313" key="12">
    <source>
        <dbReference type="Proteomes" id="UP000676885"/>
    </source>
</evidence>
<accession>A0A975R017</accession>
<evidence type="ECO:0000259" key="9">
    <source>
        <dbReference type="Pfam" id="PF06429"/>
    </source>
</evidence>
<dbReference type="RefSeq" id="WP_210231333.1">
    <property type="nucleotide sequence ID" value="NZ_CP076022.1"/>
</dbReference>
<dbReference type="PRINTS" id="PR01005">
    <property type="entry name" value="FLGHOOKAP1"/>
</dbReference>
<sequence>MSTFSGLNTAYTALTAARRGMDIVGQNVANANTPGYTRQRLETSATSPLSGGFNNVGPRVGQGVTVDNIARLGSLQLDARVRATVAVSGFSAVRANALSTLEVSLNEPGDNGISASLDEFWAAWQGVSKKPGDISSASVLLGQASTVASQIASGYQSVANQFTDVRSDLSAMANELNAAAAQIADLNGAIRLALSGGGSANELMDQRSALATTVAALTGGTVREAGDGTVDILVGGNAMVTGDIFRPVEVTGGTTLAGDPVKLVWSHRKNDDVPLSGGEMAGALSLLAPGGDLQKAAESYNQLADNLATTVNTVHRTGSTTAGTTELDFFTFDAGPKALSLQIVPKDASGIAAGAGPTAGALDGSIADAISQLGSKPGSPDKMWSSFVSATGAAARTEMQQAKLAGVAATSAAGMQLSNSSVDLDEENMNLLAYQSAYQGAARVMTAIDEMLDTLINRTGIVGR</sequence>
<evidence type="ECO:0000256" key="5">
    <source>
        <dbReference type="ARBA" id="ARBA00022525"/>
    </source>
</evidence>
<proteinExistence type="inferred from homology"/>
<keyword evidence="11" id="KW-0969">Cilium</keyword>
<comment type="similarity">
    <text evidence="3 7">Belongs to the flagella basal body rod proteins family.</text>
</comment>
<dbReference type="KEGG" id="ajg:KKR91_02150"/>
<feature type="domain" description="Flagellar basal body rod protein N-terminal" evidence="8">
    <location>
        <begin position="7"/>
        <end position="37"/>
    </location>
</feature>
<dbReference type="InterPro" id="IPR010930">
    <property type="entry name" value="Flg_bb/hook_C_dom"/>
</dbReference>
<feature type="domain" description="Flagellar hook-associated protein FlgK helical" evidence="10">
    <location>
        <begin position="98"/>
        <end position="330"/>
    </location>
</feature>
<gene>
    <name evidence="7 11" type="primary">flgK</name>
    <name evidence="11" type="ORF">KKR91_02150</name>
</gene>
<evidence type="ECO:0000256" key="1">
    <source>
        <dbReference type="ARBA" id="ARBA00004365"/>
    </source>
</evidence>
<comment type="subcellular location">
    <subcellularLocation>
        <location evidence="1 7">Bacterial flagellum</location>
    </subcellularLocation>
    <subcellularLocation>
        <location evidence="2 7">Secreted</location>
    </subcellularLocation>
</comment>
<evidence type="ECO:0000259" key="10">
    <source>
        <dbReference type="Pfam" id="PF22638"/>
    </source>
</evidence>
<keyword evidence="11" id="KW-0966">Cell projection</keyword>
<reference evidence="11 12" key="1">
    <citation type="submission" date="2021-05" db="EMBL/GenBank/DDBJ databases">
        <title>Novel species in genus Arthrobacter.</title>
        <authorList>
            <person name="Zhang G."/>
        </authorList>
    </citation>
    <scope>NUCLEOTIDE SEQUENCE [LARGE SCALE GENOMIC DNA]</scope>
    <source>
        <strain evidence="12">zg-ZUI227</strain>
    </source>
</reference>
<keyword evidence="5 7" id="KW-0964">Secreted</keyword>
<dbReference type="NCBIfam" id="TIGR02492">
    <property type="entry name" value="flgK_ends"/>
    <property type="match status" value="1"/>
</dbReference>
<protein>
    <recommendedName>
        <fullName evidence="4 7">Flagellar hook-associated protein 1</fullName>
        <shortName evidence="7">HAP1</shortName>
    </recommendedName>
</protein>
<keyword evidence="12" id="KW-1185">Reference proteome</keyword>
<dbReference type="SUPFAM" id="SSF64518">
    <property type="entry name" value="Phase 1 flagellin"/>
    <property type="match status" value="1"/>
</dbReference>
<dbReference type="GO" id="GO:0044780">
    <property type="term" value="P:bacterial-type flagellum assembly"/>
    <property type="evidence" value="ECO:0007669"/>
    <property type="project" value="InterPro"/>
</dbReference>
<dbReference type="Pfam" id="PF06429">
    <property type="entry name" value="Flg_bbr_C"/>
    <property type="match status" value="1"/>
</dbReference>
<dbReference type="GO" id="GO:0009424">
    <property type="term" value="C:bacterial-type flagellum hook"/>
    <property type="evidence" value="ECO:0007669"/>
    <property type="project" value="UniProtKB-UniRule"/>
</dbReference>
<evidence type="ECO:0000259" key="8">
    <source>
        <dbReference type="Pfam" id="PF00460"/>
    </source>
</evidence>
<feature type="domain" description="Flagellar basal-body/hook protein C-terminal" evidence="9">
    <location>
        <begin position="417"/>
        <end position="457"/>
    </location>
</feature>
<dbReference type="Proteomes" id="UP000676885">
    <property type="component" value="Chromosome"/>
</dbReference>
<evidence type="ECO:0000256" key="3">
    <source>
        <dbReference type="ARBA" id="ARBA00009677"/>
    </source>
</evidence>
<evidence type="ECO:0000256" key="4">
    <source>
        <dbReference type="ARBA" id="ARBA00016244"/>
    </source>
</evidence>
<dbReference type="AlphaFoldDB" id="A0A975R017"/>
<evidence type="ECO:0000313" key="11">
    <source>
        <dbReference type="EMBL" id="QWC10475.1"/>
    </source>
</evidence>
<evidence type="ECO:0000256" key="7">
    <source>
        <dbReference type="RuleBase" id="RU362065"/>
    </source>
</evidence>
<dbReference type="PANTHER" id="PTHR30033">
    <property type="entry name" value="FLAGELLAR HOOK-ASSOCIATED PROTEIN 1"/>
    <property type="match status" value="1"/>
</dbReference>